<evidence type="ECO:0000313" key="2">
    <source>
        <dbReference type="Proteomes" id="UP001178322"/>
    </source>
</evidence>
<dbReference type="EMBL" id="CP126101">
    <property type="protein sequence ID" value="WHY51249.1"/>
    <property type="molecule type" value="Genomic_DNA"/>
</dbReference>
<proteinExistence type="predicted"/>
<dbReference type="PROSITE" id="PS51257">
    <property type="entry name" value="PROKAR_LIPOPROTEIN"/>
    <property type="match status" value="1"/>
</dbReference>
<gene>
    <name evidence="1" type="ORF">QNH24_23820</name>
</gene>
<evidence type="ECO:0000313" key="1">
    <source>
        <dbReference type="EMBL" id="WHY51249.1"/>
    </source>
</evidence>
<reference evidence="1" key="1">
    <citation type="submission" date="2023-05" db="EMBL/GenBank/DDBJ databases">
        <title>Comparative genomics of Bacillaceae isolates and their secondary metabolite potential.</title>
        <authorList>
            <person name="Song L."/>
            <person name="Nielsen L.J."/>
            <person name="Mohite O."/>
            <person name="Xu X."/>
            <person name="Weber T."/>
            <person name="Kovacs A.T."/>
        </authorList>
    </citation>
    <scope>NUCLEOTIDE SEQUENCE</scope>
    <source>
        <strain evidence="1">LY1</strain>
    </source>
</reference>
<dbReference type="AlphaFoldDB" id="A0AAX3WU40"/>
<sequence>MKNGVNENVLILTGTFSCAISVSEEEIIIKKPSHEQQSIEQIMIKAEQQAYLETLAEYKNNTTLSNFISEIPGFEDTFQQRLDMFIEPYGIIRVFEEGWSVSPLVVPFTSGLNINAPILYTTTHCTIINARGSSMTNNDSNTSVIRKEENLIGSSINHSNTDLAIDISSSGNLSTMKETNWTQYQPTANLAGVSINDSGISFNITKAFNTWNRTSIKH</sequence>
<name>A0AAX3WU40_9BACI</name>
<dbReference type="Proteomes" id="UP001178322">
    <property type="component" value="Chromosome"/>
</dbReference>
<accession>A0AAX3WU40</accession>
<organism evidence="1 2">
    <name type="scientific">Lysinibacillus pakistanensis</name>
    <dbReference type="NCBI Taxonomy" id="759811"/>
    <lineage>
        <taxon>Bacteria</taxon>
        <taxon>Bacillati</taxon>
        <taxon>Bacillota</taxon>
        <taxon>Bacilli</taxon>
        <taxon>Bacillales</taxon>
        <taxon>Bacillaceae</taxon>
        <taxon>Lysinibacillus</taxon>
    </lineage>
</organism>
<dbReference type="RefSeq" id="WP_283869839.1">
    <property type="nucleotide sequence ID" value="NZ_CP126101.1"/>
</dbReference>
<protein>
    <submittedName>
        <fullName evidence="1">Uncharacterized protein</fullName>
    </submittedName>
</protein>